<dbReference type="eggNOG" id="ENOG502ZTZH">
    <property type="taxonomic scope" value="Bacteria"/>
</dbReference>
<dbReference type="PATRIC" id="fig|269796.9.peg.664"/>
<accession>Q2RWT0</accession>
<evidence type="ECO:0000313" key="3">
    <source>
        <dbReference type="Proteomes" id="UP000001929"/>
    </source>
</evidence>
<dbReference type="AlphaFoldDB" id="Q2RWT0"/>
<dbReference type="HOGENOM" id="CLU_1554093_0_0_5"/>
<dbReference type="EnsemblBacteria" id="ABC21415">
    <property type="protein sequence ID" value="ABC21415"/>
    <property type="gene ID" value="Rru_A0611"/>
</dbReference>
<gene>
    <name evidence="2" type="ordered locus">Rru_A0611</name>
</gene>
<dbReference type="RefSeq" id="WP_011388369.1">
    <property type="nucleotide sequence ID" value="NC_007643.1"/>
</dbReference>
<organism evidence="2 3">
    <name type="scientific">Rhodospirillum rubrum (strain ATCC 11170 / ATH 1.1.1 / DSM 467 / LMG 4362 / NCIMB 8255 / S1)</name>
    <dbReference type="NCBI Taxonomy" id="269796"/>
    <lineage>
        <taxon>Bacteria</taxon>
        <taxon>Pseudomonadati</taxon>
        <taxon>Pseudomonadota</taxon>
        <taxon>Alphaproteobacteria</taxon>
        <taxon>Rhodospirillales</taxon>
        <taxon>Rhodospirillaceae</taxon>
        <taxon>Rhodospirillum</taxon>
    </lineage>
</organism>
<dbReference type="EMBL" id="CP000230">
    <property type="protein sequence ID" value="ABC21415.1"/>
    <property type="molecule type" value="Genomic_DNA"/>
</dbReference>
<name>Q2RWT0_RHORT</name>
<dbReference type="KEGG" id="rru:Rru_A0611"/>
<evidence type="ECO:0000313" key="2">
    <source>
        <dbReference type="EMBL" id="ABC21415.1"/>
    </source>
</evidence>
<proteinExistence type="predicted"/>
<sequence>MTVATLRDALRAAGRPGPRFEGVAGRERAAAPSIDGQADGDDLAASMTAAQFSRHLAQVIEDQTRRALDRYVGDVGAGEIIDMARNLGQLKARYIGQSLAVATNRQPPSRADAQEMRWMREQIEELELAFETIQRAIASEMIPIRDSRNAPQPGAPGVLRGVPDWPAWNDRA</sequence>
<evidence type="ECO:0000256" key="1">
    <source>
        <dbReference type="SAM" id="MobiDB-lite"/>
    </source>
</evidence>
<keyword evidence="3" id="KW-1185">Reference proteome</keyword>
<reference evidence="2 3" key="1">
    <citation type="journal article" date="2011" name="Stand. Genomic Sci.">
        <title>Complete genome sequence of Rhodospirillum rubrum type strain (S1).</title>
        <authorList>
            <person name="Munk A.C."/>
            <person name="Copeland A."/>
            <person name="Lucas S."/>
            <person name="Lapidus A."/>
            <person name="Del Rio T.G."/>
            <person name="Barry K."/>
            <person name="Detter J.C."/>
            <person name="Hammon N."/>
            <person name="Israni S."/>
            <person name="Pitluck S."/>
            <person name="Brettin T."/>
            <person name="Bruce D."/>
            <person name="Han C."/>
            <person name="Tapia R."/>
            <person name="Gilna P."/>
            <person name="Schmutz J."/>
            <person name="Larimer F."/>
            <person name="Land M."/>
            <person name="Kyrpides N.C."/>
            <person name="Mavromatis K."/>
            <person name="Richardson P."/>
            <person name="Rohde M."/>
            <person name="Goker M."/>
            <person name="Klenk H.P."/>
            <person name="Zhang Y."/>
            <person name="Roberts G.P."/>
            <person name="Reslewic S."/>
            <person name="Schwartz D.C."/>
        </authorList>
    </citation>
    <scope>NUCLEOTIDE SEQUENCE [LARGE SCALE GENOMIC DNA]</scope>
    <source>
        <strain evidence="3">ATCC 11170 / ATH 1.1.1 / DSM 467 / LMG 4362 / NCIMB 8255 / S1</strain>
    </source>
</reference>
<feature type="region of interest" description="Disordered" evidence="1">
    <location>
        <begin position="14"/>
        <end position="40"/>
    </location>
</feature>
<feature type="region of interest" description="Disordered" evidence="1">
    <location>
        <begin position="146"/>
        <end position="172"/>
    </location>
</feature>
<dbReference type="Proteomes" id="UP000001929">
    <property type="component" value="Chromosome"/>
</dbReference>
<protein>
    <submittedName>
        <fullName evidence="2">Uncharacterized protein</fullName>
    </submittedName>
</protein>